<gene>
    <name evidence="2" type="ORF">RIF29_09897</name>
</gene>
<accession>A0AAN9IJU5</accession>
<feature type="compositionally biased region" description="Acidic residues" evidence="1">
    <location>
        <begin position="241"/>
        <end position="256"/>
    </location>
</feature>
<dbReference type="AlphaFoldDB" id="A0AAN9IJU5"/>
<organism evidence="2 3">
    <name type="scientific">Crotalaria pallida</name>
    <name type="common">Smooth rattlebox</name>
    <name type="synonym">Crotalaria striata</name>
    <dbReference type="NCBI Taxonomy" id="3830"/>
    <lineage>
        <taxon>Eukaryota</taxon>
        <taxon>Viridiplantae</taxon>
        <taxon>Streptophyta</taxon>
        <taxon>Embryophyta</taxon>
        <taxon>Tracheophyta</taxon>
        <taxon>Spermatophyta</taxon>
        <taxon>Magnoliopsida</taxon>
        <taxon>eudicotyledons</taxon>
        <taxon>Gunneridae</taxon>
        <taxon>Pentapetalae</taxon>
        <taxon>rosids</taxon>
        <taxon>fabids</taxon>
        <taxon>Fabales</taxon>
        <taxon>Fabaceae</taxon>
        <taxon>Papilionoideae</taxon>
        <taxon>50 kb inversion clade</taxon>
        <taxon>genistoids sensu lato</taxon>
        <taxon>core genistoids</taxon>
        <taxon>Crotalarieae</taxon>
        <taxon>Crotalaria</taxon>
    </lineage>
</organism>
<evidence type="ECO:0000313" key="3">
    <source>
        <dbReference type="Proteomes" id="UP001372338"/>
    </source>
</evidence>
<sequence>MDVVASCMIAENVYINPELKKMEDFVGFSLKTKIKVLCGRRIEDRKEKDCCCQTKFLRSGSLLGARILVGDNSVVTGSMTHFGNVGSIWECCYVLVTLCAHYPSSSTIHVGHVMARYLACIELRPLPSGVWYYEDHRATFEGEVEVTLYHPNPLARVRPRRFRIPIIYTLHVPPFYTYHGPPPTRPARRFHSFRFRAATRSHPSASRVIREETPIPSPMSPVHGTPSADPVPSGRVPTQSEEVEEDPEEGESEDEPVEHSTGSQWGVGDPPGDA</sequence>
<dbReference type="EMBL" id="JAYWIO010000002">
    <property type="protein sequence ID" value="KAK7281694.1"/>
    <property type="molecule type" value="Genomic_DNA"/>
</dbReference>
<protein>
    <submittedName>
        <fullName evidence="2">Uncharacterized protein</fullName>
    </submittedName>
</protein>
<feature type="region of interest" description="Disordered" evidence="1">
    <location>
        <begin position="201"/>
        <end position="274"/>
    </location>
</feature>
<evidence type="ECO:0000313" key="2">
    <source>
        <dbReference type="EMBL" id="KAK7281694.1"/>
    </source>
</evidence>
<evidence type="ECO:0000256" key="1">
    <source>
        <dbReference type="SAM" id="MobiDB-lite"/>
    </source>
</evidence>
<name>A0AAN9IJU5_CROPI</name>
<reference evidence="2 3" key="1">
    <citation type="submission" date="2024-01" db="EMBL/GenBank/DDBJ databases">
        <title>The genomes of 5 underutilized Papilionoideae crops provide insights into root nodulation and disease resistanc.</title>
        <authorList>
            <person name="Yuan L."/>
        </authorList>
    </citation>
    <scope>NUCLEOTIDE SEQUENCE [LARGE SCALE GENOMIC DNA]</scope>
    <source>
        <strain evidence="2">ZHUSHIDOU_FW_LH</strain>
        <tissue evidence="2">Leaf</tissue>
    </source>
</reference>
<comment type="caution">
    <text evidence="2">The sequence shown here is derived from an EMBL/GenBank/DDBJ whole genome shotgun (WGS) entry which is preliminary data.</text>
</comment>
<keyword evidence="3" id="KW-1185">Reference proteome</keyword>
<proteinExistence type="predicted"/>
<dbReference type="Proteomes" id="UP001372338">
    <property type="component" value="Unassembled WGS sequence"/>
</dbReference>